<evidence type="ECO:0000313" key="15">
    <source>
        <dbReference type="EMBL" id="PRY57948.1"/>
    </source>
</evidence>
<dbReference type="Pfam" id="PF04452">
    <property type="entry name" value="Methyltrans_RNA"/>
    <property type="match status" value="1"/>
</dbReference>
<dbReference type="GO" id="GO:0070042">
    <property type="term" value="F:rRNA (uridine-N3-)-methyltransferase activity"/>
    <property type="evidence" value="ECO:0007669"/>
    <property type="project" value="TreeGrafter"/>
</dbReference>
<reference evidence="15 16" key="1">
    <citation type="submission" date="2018-03" db="EMBL/GenBank/DDBJ databases">
        <title>Genomic Encyclopedia of Type Strains, Phase III (KMG-III): the genomes of soil and plant-associated and newly described type strains.</title>
        <authorList>
            <person name="Whitman W."/>
        </authorList>
    </citation>
    <scope>NUCLEOTIDE SEQUENCE [LARGE SCALE GENOMIC DNA]</scope>
    <source>
        <strain evidence="15 16">CGMCC 4.7067</strain>
    </source>
</reference>
<evidence type="ECO:0000256" key="8">
    <source>
        <dbReference type="ARBA" id="ARBA00022679"/>
    </source>
</evidence>
<dbReference type="Pfam" id="PF20260">
    <property type="entry name" value="PUA_4"/>
    <property type="match status" value="1"/>
</dbReference>
<feature type="domain" description="Ribosomal RNA small subunit methyltransferase E methyltransferase" evidence="13">
    <location>
        <begin position="76"/>
        <end position="235"/>
    </location>
</feature>
<accession>A0A2T0UJB1</accession>
<evidence type="ECO:0000256" key="3">
    <source>
        <dbReference type="ARBA" id="ARBA00012328"/>
    </source>
</evidence>
<comment type="subcellular location">
    <subcellularLocation>
        <location evidence="1 12">Cytoplasm</location>
    </subcellularLocation>
</comment>
<dbReference type="SUPFAM" id="SSF75217">
    <property type="entry name" value="alpha/beta knot"/>
    <property type="match status" value="1"/>
</dbReference>
<organism evidence="15 16">
    <name type="scientific">Glycomyces artemisiae</name>
    <dbReference type="NCBI Taxonomy" id="1076443"/>
    <lineage>
        <taxon>Bacteria</taxon>
        <taxon>Bacillati</taxon>
        <taxon>Actinomycetota</taxon>
        <taxon>Actinomycetes</taxon>
        <taxon>Glycomycetales</taxon>
        <taxon>Glycomycetaceae</taxon>
        <taxon>Glycomyces</taxon>
    </lineage>
</organism>
<keyword evidence="9 12" id="KW-0949">S-adenosyl-L-methionine</keyword>
<keyword evidence="7 12" id="KW-0489">Methyltransferase</keyword>
<keyword evidence="16" id="KW-1185">Reference proteome</keyword>
<dbReference type="InterPro" id="IPR046886">
    <property type="entry name" value="RsmE_MTase_dom"/>
</dbReference>
<dbReference type="GO" id="GO:0005737">
    <property type="term" value="C:cytoplasm"/>
    <property type="evidence" value="ECO:0007669"/>
    <property type="project" value="UniProtKB-SubCell"/>
</dbReference>
<comment type="caution">
    <text evidence="15">The sequence shown here is derived from an EMBL/GenBank/DDBJ whole genome shotgun (WGS) entry which is preliminary data.</text>
</comment>
<evidence type="ECO:0000256" key="6">
    <source>
        <dbReference type="ARBA" id="ARBA00022552"/>
    </source>
</evidence>
<evidence type="ECO:0000256" key="2">
    <source>
        <dbReference type="ARBA" id="ARBA00005528"/>
    </source>
</evidence>
<dbReference type="AlphaFoldDB" id="A0A2T0UJB1"/>
<dbReference type="InterPro" id="IPR029026">
    <property type="entry name" value="tRNA_m1G_MTases_N"/>
</dbReference>
<evidence type="ECO:0000256" key="1">
    <source>
        <dbReference type="ARBA" id="ARBA00004496"/>
    </source>
</evidence>
<evidence type="ECO:0000313" key="16">
    <source>
        <dbReference type="Proteomes" id="UP000238176"/>
    </source>
</evidence>
<dbReference type="EC" id="2.1.1.193" evidence="3 12"/>
<dbReference type="InterPro" id="IPR006700">
    <property type="entry name" value="RsmE"/>
</dbReference>
<evidence type="ECO:0000256" key="12">
    <source>
        <dbReference type="PIRNR" id="PIRNR015601"/>
    </source>
</evidence>
<evidence type="ECO:0000256" key="11">
    <source>
        <dbReference type="ARBA" id="ARBA00047944"/>
    </source>
</evidence>
<dbReference type="Gene3D" id="3.40.1280.10">
    <property type="match status" value="1"/>
</dbReference>
<protein>
    <recommendedName>
        <fullName evidence="4 12">Ribosomal RNA small subunit methyltransferase E</fullName>
        <ecNumber evidence="3 12">2.1.1.193</ecNumber>
    </recommendedName>
</protein>
<dbReference type="FunFam" id="3.40.1280.10:FF:000023">
    <property type="entry name" value="Ribosomal RNA small subunit methyltransferase E"/>
    <property type="match status" value="1"/>
</dbReference>
<dbReference type="NCBIfam" id="TIGR00046">
    <property type="entry name" value="RsmE family RNA methyltransferase"/>
    <property type="match status" value="1"/>
</dbReference>
<dbReference type="InterPro" id="IPR046887">
    <property type="entry name" value="RsmE_PUA-like"/>
</dbReference>
<evidence type="ECO:0000256" key="7">
    <source>
        <dbReference type="ARBA" id="ARBA00022603"/>
    </source>
</evidence>
<evidence type="ECO:0000256" key="5">
    <source>
        <dbReference type="ARBA" id="ARBA00022490"/>
    </source>
</evidence>
<evidence type="ECO:0000256" key="9">
    <source>
        <dbReference type="ARBA" id="ARBA00022691"/>
    </source>
</evidence>
<evidence type="ECO:0000256" key="10">
    <source>
        <dbReference type="ARBA" id="ARBA00025699"/>
    </source>
</evidence>
<sequence length="241" mass="25674">MSDPVFLVDALPAPGDYVLDGPEGHHAADVQRLQPGETLLLADGSGGVAAARVAHAERGLLRLDVLDNRTLPDPDPKLTVVQALPKGDRGERAVQMLTEIGVDEVIPWAASRSIVQWKGPRGDKARAKWDATAREASKQARRAHLAHVAELHTTKQLVQRLRTAAQVLVLHEEATLPLSQVPLSTSGEIALVIGPEGSISPDELASLSEFGEPVRLGDTVLRTSTAGPAALAVLQARLGRW</sequence>
<comment type="function">
    <text evidence="10 12">Specifically methylates the N3 position of the uracil ring of uridine 1498 (m3U1498) in 16S rRNA. Acts on the fully assembled 30S ribosomal subunit.</text>
</comment>
<dbReference type="InterPro" id="IPR015947">
    <property type="entry name" value="PUA-like_sf"/>
</dbReference>
<dbReference type="Proteomes" id="UP000238176">
    <property type="component" value="Unassembled WGS sequence"/>
</dbReference>
<name>A0A2T0UJB1_9ACTN</name>
<dbReference type="EMBL" id="PVTJ01000006">
    <property type="protein sequence ID" value="PRY57948.1"/>
    <property type="molecule type" value="Genomic_DNA"/>
</dbReference>
<keyword evidence="6 12" id="KW-0698">rRNA processing</keyword>
<dbReference type="PIRSF" id="PIRSF015601">
    <property type="entry name" value="MTase_slr0722"/>
    <property type="match status" value="1"/>
</dbReference>
<keyword evidence="8 12" id="KW-0808">Transferase</keyword>
<dbReference type="PANTHER" id="PTHR30027">
    <property type="entry name" value="RIBOSOMAL RNA SMALL SUBUNIT METHYLTRANSFERASE E"/>
    <property type="match status" value="1"/>
</dbReference>
<dbReference type="NCBIfam" id="NF008693">
    <property type="entry name" value="PRK11713.2-3"/>
    <property type="match status" value="1"/>
</dbReference>
<dbReference type="RefSeq" id="WP_106365118.1">
    <property type="nucleotide sequence ID" value="NZ_PVTJ01000006.1"/>
</dbReference>
<feature type="domain" description="Ribosomal RNA small subunit methyltransferase E PUA-like" evidence="14">
    <location>
        <begin position="19"/>
        <end position="65"/>
    </location>
</feature>
<proteinExistence type="inferred from homology"/>
<evidence type="ECO:0000259" key="14">
    <source>
        <dbReference type="Pfam" id="PF20260"/>
    </source>
</evidence>
<dbReference type="OrthoDB" id="9808126at2"/>
<dbReference type="PANTHER" id="PTHR30027:SF3">
    <property type="entry name" value="16S RRNA (URACIL(1498)-N(3))-METHYLTRANSFERASE"/>
    <property type="match status" value="1"/>
</dbReference>
<gene>
    <name evidence="15" type="ORF">B0I28_106372</name>
</gene>
<comment type="similarity">
    <text evidence="2 12">Belongs to the RNA methyltransferase RsmE family.</text>
</comment>
<evidence type="ECO:0000259" key="13">
    <source>
        <dbReference type="Pfam" id="PF04452"/>
    </source>
</evidence>
<dbReference type="GO" id="GO:0070475">
    <property type="term" value="P:rRNA base methylation"/>
    <property type="evidence" value="ECO:0007669"/>
    <property type="project" value="TreeGrafter"/>
</dbReference>
<keyword evidence="5 12" id="KW-0963">Cytoplasm</keyword>
<dbReference type="InterPro" id="IPR029028">
    <property type="entry name" value="Alpha/beta_knot_MTases"/>
</dbReference>
<comment type="catalytic activity">
    <reaction evidence="11 12">
        <text>uridine(1498) in 16S rRNA + S-adenosyl-L-methionine = N(3)-methyluridine(1498) in 16S rRNA + S-adenosyl-L-homocysteine + H(+)</text>
        <dbReference type="Rhea" id="RHEA:42920"/>
        <dbReference type="Rhea" id="RHEA-COMP:10283"/>
        <dbReference type="Rhea" id="RHEA-COMP:10284"/>
        <dbReference type="ChEBI" id="CHEBI:15378"/>
        <dbReference type="ChEBI" id="CHEBI:57856"/>
        <dbReference type="ChEBI" id="CHEBI:59789"/>
        <dbReference type="ChEBI" id="CHEBI:65315"/>
        <dbReference type="ChEBI" id="CHEBI:74502"/>
        <dbReference type="EC" id="2.1.1.193"/>
    </reaction>
</comment>
<dbReference type="SUPFAM" id="SSF88697">
    <property type="entry name" value="PUA domain-like"/>
    <property type="match status" value="1"/>
</dbReference>
<evidence type="ECO:0000256" key="4">
    <source>
        <dbReference type="ARBA" id="ARBA00013673"/>
    </source>
</evidence>
<dbReference type="Gene3D" id="2.40.240.20">
    <property type="entry name" value="Hypothetical PUA domain-like, domain 1"/>
    <property type="match status" value="1"/>
</dbReference>